<sequence length="618" mass="67840">MSRNEHTQRLRQPRVLPMSREEMDALGWEELDILLVSGDAYVDHPSFGAPLLGRWLVRHGFRTGICAQPAWDRPDDILRMGRPRLFAGVTAGSLDSMLAHYTAFRKKRSDDAYTPGGKAGARPNRACIAYTNAVQRAFPGLPVILGGIEASLRRISHYDFWSDSVRKSVLLDSKATAITYGMAENSIVTLARTIATILEETGEVDLRALRPQLVGLPGLAVTGSADDIPEGAEIIELPSHEAILDDPKQLIEVTRLLERQVHQNKAWAVQATGNRMVLVAPPGPLLDTAGLDELAGLPFTRLPHPSYRERIPAADMIRTSVTTHRGCSGGCSFCTLALHQGRTIRSRSRKSILGEVRAITEVKGWTGSISDVGGPSANMWGAHCASDQSTCERASCLTPRICKHYRVAQRDFVSLLRAVSDVNAVEHVRVASGWRIDLAVTDMQALTTMIREFVGGQAKVAPEHQVDHVLKLMRKPGFETFETFLDLFDKESKKAGKKQYVIPYLMSAFPGCTEEDMRALHAWLAERGWKPEQVQCFIPLPGTAAAAMFHAQCDMQGKPIYVAKTDAERLRQHAILMPDTGRAPGGKPGHGKGRPGKGQERTGSGRGRRPRKRHGGSA</sequence>
<dbReference type="HAMAP" id="MF_01251">
    <property type="entry name" value="UPF0313"/>
    <property type="match status" value="1"/>
</dbReference>
<evidence type="ECO:0000259" key="8">
    <source>
        <dbReference type="PROSITE" id="PS51918"/>
    </source>
</evidence>
<dbReference type="SFLD" id="SFLDS00029">
    <property type="entry name" value="Radical_SAM"/>
    <property type="match status" value="1"/>
</dbReference>
<organism evidence="9 10">
    <name type="scientific">Pseudodesulfovibrio methanolicus</name>
    <dbReference type="NCBI Taxonomy" id="3126690"/>
    <lineage>
        <taxon>Bacteria</taxon>
        <taxon>Pseudomonadati</taxon>
        <taxon>Thermodesulfobacteriota</taxon>
        <taxon>Desulfovibrionia</taxon>
        <taxon>Desulfovibrionales</taxon>
        <taxon>Desulfovibrionaceae</taxon>
    </lineage>
</organism>
<comment type="cofactor">
    <cofactor evidence="6">
        <name>[4Fe-4S] cluster</name>
        <dbReference type="ChEBI" id="CHEBI:49883"/>
    </cofactor>
    <text evidence="6">Binds 1 [4Fe-4S] cluster. The cluster is coordinated with 3 cysteines and an exchangeable S-adenosyl-L-methionine.</text>
</comment>
<protein>
    <submittedName>
        <fullName evidence="9">YgiQ family radical SAM protein</fullName>
    </submittedName>
</protein>
<evidence type="ECO:0000256" key="6">
    <source>
        <dbReference type="HAMAP-Rule" id="MF_01251"/>
    </source>
</evidence>
<dbReference type="PANTHER" id="PTHR32331:SF0">
    <property type="entry name" value="UPF0313 PROTEIN YGIQ"/>
    <property type="match status" value="1"/>
</dbReference>
<feature type="binding site" evidence="6">
    <location>
        <position position="327"/>
    </location>
    <ligand>
        <name>[4Fe-4S] cluster</name>
        <dbReference type="ChEBI" id="CHEBI:49883"/>
        <note>4Fe-4S-S-AdoMet</note>
    </ligand>
</feature>
<keyword evidence="1 6" id="KW-0004">4Fe-4S</keyword>
<keyword evidence="2 6" id="KW-0949">S-adenosyl-L-methionine</keyword>
<gene>
    <name evidence="9" type="ORF">V8V93_16835</name>
</gene>
<evidence type="ECO:0000313" key="9">
    <source>
        <dbReference type="EMBL" id="WWX22097.1"/>
    </source>
</evidence>
<keyword evidence="5 6" id="KW-0411">Iron-sulfur</keyword>
<evidence type="ECO:0000256" key="2">
    <source>
        <dbReference type="ARBA" id="ARBA00022691"/>
    </source>
</evidence>
<dbReference type="Proteomes" id="UP001385389">
    <property type="component" value="Chromosome"/>
</dbReference>
<dbReference type="SMART" id="SM00729">
    <property type="entry name" value="Elp3"/>
    <property type="match status" value="1"/>
</dbReference>
<dbReference type="NCBIfam" id="TIGR03904">
    <property type="entry name" value="SAM_YgiQ"/>
    <property type="match status" value="1"/>
</dbReference>
<accession>A0ABZ2IXP9</accession>
<evidence type="ECO:0000256" key="1">
    <source>
        <dbReference type="ARBA" id="ARBA00022485"/>
    </source>
</evidence>
<dbReference type="RefSeq" id="WP_338667780.1">
    <property type="nucleotide sequence ID" value="NZ_CP146609.1"/>
</dbReference>
<feature type="region of interest" description="Disordered" evidence="7">
    <location>
        <begin position="576"/>
        <end position="618"/>
    </location>
</feature>
<dbReference type="Pfam" id="PF08497">
    <property type="entry name" value="Radical_SAM_N"/>
    <property type="match status" value="1"/>
</dbReference>
<dbReference type="Gene3D" id="3.30.750.200">
    <property type="match status" value="1"/>
</dbReference>
<proteinExistence type="inferred from homology"/>
<comment type="similarity">
    <text evidence="6">Belongs to the UPF0313 family.</text>
</comment>
<evidence type="ECO:0000256" key="7">
    <source>
        <dbReference type="SAM" id="MobiDB-lite"/>
    </source>
</evidence>
<name>A0ABZ2IXP9_9BACT</name>
<dbReference type="PROSITE" id="PS51918">
    <property type="entry name" value="RADICAL_SAM"/>
    <property type="match status" value="1"/>
</dbReference>
<evidence type="ECO:0000256" key="4">
    <source>
        <dbReference type="ARBA" id="ARBA00023004"/>
    </source>
</evidence>
<evidence type="ECO:0000256" key="5">
    <source>
        <dbReference type="ARBA" id="ARBA00023014"/>
    </source>
</evidence>
<feature type="domain" description="Radical SAM core" evidence="8">
    <location>
        <begin position="313"/>
        <end position="582"/>
    </location>
</feature>
<dbReference type="InterPro" id="IPR007197">
    <property type="entry name" value="rSAM"/>
</dbReference>
<evidence type="ECO:0000256" key="3">
    <source>
        <dbReference type="ARBA" id="ARBA00022723"/>
    </source>
</evidence>
<feature type="binding site" evidence="6">
    <location>
        <position position="334"/>
    </location>
    <ligand>
        <name>[4Fe-4S] cluster</name>
        <dbReference type="ChEBI" id="CHEBI:49883"/>
        <note>4Fe-4S-S-AdoMet</note>
    </ligand>
</feature>
<dbReference type="PROSITE" id="PS01278">
    <property type="entry name" value="MTTASE_RADICAL"/>
    <property type="match status" value="1"/>
</dbReference>
<dbReference type="PANTHER" id="PTHR32331">
    <property type="entry name" value="UPF0313 PROTEIN YGIQ"/>
    <property type="match status" value="1"/>
</dbReference>
<keyword evidence="3 6" id="KW-0479">Metal-binding</keyword>
<dbReference type="InterPro" id="IPR022946">
    <property type="entry name" value="UPF0313"/>
</dbReference>
<keyword evidence="10" id="KW-1185">Reference proteome</keyword>
<dbReference type="InterPro" id="IPR058240">
    <property type="entry name" value="rSAM_sf"/>
</dbReference>
<dbReference type="SFLD" id="SFLDG01082">
    <property type="entry name" value="B12-binding_domain_containing"/>
    <property type="match status" value="1"/>
</dbReference>
<feature type="compositionally biased region" description="Basic residues" evidence="7">
    <location>
        <begin position="606"/>
        <end position="618"/>
    </location>
</feature>
<dbReference type="InterPro" id="IPR006638">
    <property type="entry name" value="Elp3/MiaA/NifB-like_rSAM"/>
</dbReference>
<keyword evidence="4 6" id="KW-0408">Iron</keyword>
<feature type="binding site" evidence="6">
    <location>
        <position position="331"/>
    </location>
    <ligand>
        <name>[4Fe-4S] cluster</name>
        <dbReference type="ChEBI" id="CHEBI:49883"/>
        <note>4Fe-4S-S-AdoMet</note>
    </ligand>
</feature>
<evidence type="ECO:0000313" key="10">
    <source>
        <dbReference type="Proteomes" id="UP001385389"/>
    </source>
</evidence>
<dbReference type="SUPFAM" id="SSF102114">
    <property type="entry name" value="Radical SAM enzymes"/>
    <property type="match status" value="1"/>
</dbReference>
<dbReference type="InterPro" id="IPR020612">
    <property type="entry name" value="Methylthiotransferase_CS"/>
</dbReference>
<reference evidence="9 10" key="1">
    <citation type="submission" date="2024-03" db="EMBL/GenBank/DDBJ databases">
        <title>Phenotype and Genome Characterization of a Sulfate-Reducing Bacterium Pseudodesulfovibrio sp. strain 5S69, isolated from Petroleum Reservoir in Tatarstan (Russia).</title>
        <authorList>
            <person name="Bidzhieva S.K."/>
            <person name="Kadnikov V."/>
            <person name="Tourova T.P."/>
            <person name="Samigullina S.R."/>
            <person name="Sokolova D.S."/>
            <person name="Poltaraus A.B."/>
            <person name="Avtukh A.N."/>
            <person name="Tereshina V.M."/>
            <person name="Mardanov A.V."/>
            <person name="Nazina T.N."/>
        </authorList>
    </citation>
    <scope>NUCLEOTIDE SEQUENCE [LARGE SCALE GENOMIC DNA]</scope>
    <source>
        <strain evidence="9 10">5S69</strain>
    </source>
</reference>
<dbReference type="SFLD" id="SFLDG01069">
    <property type="entry name" value="UPF0313"/>
    <property type="match status" value="1"/>
</dbReference>
<dbReference type="EMBL" id="CP146609">
    <property type="protein sequence ID" value="WWX22097.1"/>
    <property type="molecule type" value="Genomic_DNA"/>
</dbReference>
<dbReference type="Gene3D" id="3.30.750.210">
    <property type="match status" value="1"/>
</dbReference>
<dbReference type="InterPro" id="IPR013704">
    <property type="entry name" value="UPF0313_N"/>
</dbReference>